<evidence type="ECO:0000259" key="1">
    <source>
        <dbReference type="Pfam" id="PF18730"/>
    </source>
</evidence>
<sequence>MLRALFGEPRRSDEGTLREANAAIHRYMNALARIPVDAQSVQERRFVIWCENFLRALDELEQSQYAAGRFGTKVHKLYVDEMKEAERDDYHRHLYFYKNAIIRMFSILDKLGYFLNERFALHTERAKARFSYFTVLRTMHQNQVHAELERRLFELKQETQEPVNRLRNQRNMEIHTIIPICSTI</sequence>
<dbReference type="EMBL" id="JAQAGZ010000027">
    <property type="protein sequence ID" value="MCZ8516781.1"/>
    <property type="molecule type" value="Genomic_DNA"/>
</dbReference>
<reference evidence="2 3" key="1">
    <citation type="submission" date="2022-12" db="EMBL/GenBank/DDBJ databases">
        <title>Draft genome sequence of Paenibacillus sp. dW9.</title>
        <authorList>
            <person name="Choi E.-W."/>
            <person name="Kim D.-U."/>
        </authorList>
    </citation>
    <scope>NUCLEOTIDE SEQUENCE [LARGE SCALE GENOMIC DNA]</scope>
    <source>
        <strain evidence="3">dW9</strain>
    </source>
</reference>
<dbReference type="InterPro" id="IPR041394">
    <property type="entry name" value="HEPN_Cthe2314"/>
</dbReference>
<feature type="domain" description="Cthe-2314-like HEPN" evidence="1">
    <location>
        <begin position="49"/>
        <end position="177"/>
    </location>
</feature>
<dbReference type="Proteomes" id="UP001527882">
    <property type="component" value="Unassembled WGS sequence"/>
</dbReference>
<accession>A0ABT4QIS4</accession>
<evidence type="ECO:0000313" key="2">
    <source>
        <dbReference type="EMBL" id="MCZ8516781.1"/>
    </source>
</evidence>
<proteinExistence type="predicted"/>
<organism evidence="2 3">
    <name type="scientific">Paenibacillus gyeongsangnamensis</name>
    <dbReference type="NCBI Taxonomy" id="3388067"/>
    <lineage>
        <taxon>Bacteria</taxon>
        <taxon>Bacillati</taxon>
        <taxon>Bacillota</taxon>
        <taxon>Bacilli</taxon>
        <taxon>Bacillales</taxon>
        <taxon>Paenibacillaceae</taxon>
        <taxon>Paenibacillus</taxon>
    </lineage>
</organism>
<dbReference type="RefSeq" id="WP_269885317.1">
    <property type="nucleotide sequence ID" value="NZ_JAQAGZ010000027.1"/>
</dbReference>
<keyword evidence="3" id="KW-1185">Reference proteome</keyword>
<evidence type="ECO:0000313" key="3">
    <source>
        <dbReference type="Proteomes" id="UP001527882"/>
    </source>
</evidence>
<comment type="caution">
    <text evidence="2">The sequence shown here is derived from an EMBL/GenBank/DDBJ whole genome shotgun (WGS) entry which is preliminary data.</text>
</comment>
<gene>
    <name evidence="2" type="ORF">O9H85_31340</name>
</gene>
<dbReference type="Pfam" id="PF18730">
    <property type="entry name" value="HEPN_Cthe2314"/>
    <property type="match status" value="1"/>
</dbReference>
<name>A0ABT4QIS4_9BACL</name>
<protein>
    <submittedName>
        <fullName evidence="2">Cthe_2314 family HEPN domain-containing protein</fullName>
    </submittedName>
</protein>